<comment type="caution">
    <text evidence="1">The sequence shown here is derived from an EMBL/GenBank/DDBJ whole genome shotgun (WGS) entry which is preliminary data.</text>
</comment>
<accession>A0A2T9J9E5</accession>
<protein>
    <submittedName>
        <fullName evidence="1">Uncharacterized protein</fullName>
    </submittedName>
</protein>
<dbReference type="Proteomes" id="UP000244913">
    <property type="component" value="Unassembled WGS sequence"/>
</dbReference>
<dbReference type="AlphaFoldDB" id="A0A2T9J9E5"/>
<reference evidence="1 2" key="1">
    <citation type="submission" date="2018-04" db="EMBL/GenBank/DDBJ databases">
        <title>The genome sequence of Caulobacter sp. 736.</title>
        <authorList>
            <person name="Gao J."/>
            <person name="Sun J."/>
        </authorList>
    </citation>
    <scope>NUCLEOTIDE SEQUENCE [LARGE SCALE GENOMIC DNA]</scope>
    <source>
        <strain evidence="1 2">736</strain>
    </source>
</reference>
<name>A0A2T9J9E5_9CAUL</name>
<evidence type="ECO:0000313" key="2">
    <source>
        <dbReference type="Proteomes" id="UP000244913"/>
    </source>
</evidence>
<organism evidence="1 2">
    <name type="scientific">Caulobacter radicis</name>
    <dbReference type="NCBI Taxonomy" id="2172650"/>
    <lineage>
        <taxon>Bacteria</taxon>
        <taxon>Pseudomonadati</taxon>
        <taxon>Pseudomonadota</taxon>
        <taxon>Alphaproteobacteria</taxon>
        <taxon>Caulobacterales</taxon>
        <taxon>Caulobacteraceae</taxon>
        <taxon>Caulobacter</taxon>
    </lineage>
</organism>
<evidence type="ECO:0000313" key="1">
    <source>
        <dbReference type="EMBL" id="PVM78449.1"/>
    </source>
</evidence>
<proteinExistence type="predicted"/>
<sequence length="361" mass="40077">MREDEPGYWIQVIASGSRTIDRFAPISDEEVGLISRQVAIPVRLGGVYVHAFIDRSGGLHLDRAENLKTQFNIAISHPDTSMPVRLAIAECMTDVDRARRQRDALHKEFLNRLGQRAATSFLNSAATGQLWGLLERHAISSDARGRIRACRSRITAEVSSDGISVDLSAVRLEDLNIDFSEIGPRLTQAFGYGAYASPQVADLSGLPFSETPTGMTIVSAVERSPRQEERLSILLRAAILYPSAFRSAISQYSDPAFMTNQALRLLRGGFVDELSDIEARRVAQVAAIVPKLFSMAYPRRRGAMLYYMAVHLGDHAPIAKTIYELAARSVARDIDLVRPRIIEMFEDWGRQLSGYGFLPPQ</sequence>
<gene>
    <name evidence="1" type="ORF">DDF65_15475</name>
</gene>
<keyword evidence="2" id="KW-1185">Reference proteome</keyword>
<dbReference type="EMBL" id="QDKP01000047">
    <property type="protein sequence ID" value="PVM78449.1"/>
    <property type="molecule type" value="Genomic_DNA"/>
</dbReference>